<organism evidence="1 2">
    <name type="scientific">Sphingomonas oligophenolica</name>
    <dbReference type="NCBI Taxonomy" id="301154"/>
    <lineage>
        <taxon>Bacteria</taxon>
        <taxon>Pseudomonadati</taxon>
        <taxon>Pseudomonadota</taxon>
        <taxon>Alphaproteobacteria</taxon>
        <taxon>Sphingomonadales</taxon>
        <taxon>Sphingomonadaceae</taxon>
        <taxon>Sphingomonas</taxon>
    </lineage>
</organism>
<protein>
    <submittedName>
        <fullName evidence="1">Uncharacterized protein</fullName>
    </submittedName>
</protein>
<name>A0ABU9YCF1_9SPHN</name>
<evidence type="ECO:0000313" key="2">
    <source>
        <dbReference type="Proteomes" id="UP001419910"/>
    </source>
</evidence>
<evidence type="ECO:0000313" key="1">
    <source>
        <dbReference type="EMBL" id="MEN2793478.1"/>
    </source>
</evidence>
<gene>
    <name evidence="1" type="ORF">ABC974_27915</name>
</gene>
<keyword evidence="2" id="KW-1185">Reference proteome</keyword>
<proteinExistence type="predicted"/>
<dbReference type="Proteomes" id="UP001419910">
    <property type="component" value="Unassembled WGS sequence"/>
</dbReference>
<accession>A0ABU9YCF1</accession>
<dbReference type="EMBL" id="JBDIME010000050">
    <property type="protein sequence ID" value="MEN2793478.1"/>
    <property type="molecule type" value="Genomic_DNA"/>
</dbReference>
<reference evidence="1 2" key="1">
    <citation type="submission" date="2024-05" db="EMBL/GenBank/DDBJ databases">
        <authorList>
            <person name="Liu Q."/>
            <person name="Xin Y.-H."/>
        </authorList>
    </citation>
    <scope>NUCLEOTIDE SEQUENCE [LARGE SCALE GENOMIC DNA]</scope>
    <source>
        <strain evidence="1 2">CGMCC 1.10181</strain>
    </source>
</reference>
<sequence length="42" mass="4429">MAEPVPSLAAGAISYIRQGDRDVLLIPVEAYGAVRLVRGSNC</sequence>
<comment type="caution">
    <text evidence="1">The sequence shown here is derived from an EMBL/GenBank/DDBJ whole genome shotgun (WGS) entry which is preliminary data.</text>
</comment>